<organism evidence="2 3">
    <name type="scientific">Nocardioides panacihumi</name>
    <dbReference type="NCBI Taxonomy" id="400774"/>
    <lineage>
        <taxon>Bacteria</taxon>
        <taxon>Bacillati</taxon>
        <taxon>Actinomycetota</taxon>
        <taxon>Actinomycetes</taxon>
        <taxon>Propionibacteriales</taxon>
        <taxon>Nocardioidaceae</taxon>
        <taxon>Nocardioides</taxon>
    </lineage>
</organism>
<feature type="compositionally biased region" description="Basic and acidic residues" evidence="1">
    <location>
        <begin position="44"/>
        <end position="55"/>
    </location>
</feature>
<evidence type="ECO:0000313" key="2">
    <source>
        <dbReference type="EMBL" id="GAA1972886.1"/>
    </source>
</evidence>
<evidence type="ECO:0000256" key="1">
    <source>
        <dbReference type="SAM" id="MobiDB-lite"/>
    </source>
</evidence>
<reference evidence="2 3" key="1">
    <citation type="journal article" date="2019" name="Int. J. Syst. Evol. Microbiol.">
        <title>The Global Catalogue of Microorganisms (GCM) 10K type strain sequencing project: providing services to taxonomists for standard genome sequencing and annotation.</title>
        <authorList>
            <consortium name="The Broad Institute Genomics Platform"/>
            <consortium name="The Broad Institute Genome Sequencing Center for Infectious Disease"/>
            <person name="Wu L."/>
            <person name="Ma J."/>
        </authorList>
    </citation>
    <scope>NUCLEOTIDE SEQUENCE [LARGE SCALE GENOMIC DNA]</scope>
    <source>
        <strain evidence="2 3">JCM 15309</strain>
    </source>
</reference>
<proteinExistence type="predicted"/>
<feature type="compositionally biased region" description="Basic and acidic residues" evidence="1">
    <location>
        <begin position="15"/>
        <end position="31"/>
    </location>
</feature>
<name>A0ABN2RQN5_9ACTN</name>
<accession>A0ABN2RQN5</accession>
<evidence type="ECO:0008006" key="4">
    <source>
        <dbReference type="Google" id="ProtNLM"/>
    </source>
</evidence>
<sequence>MPVELDAAVLAAQPQRREVRDGGPEAGRPQDDVGLAQRPVGPADARRLDRGEHRQPPVVDTEPTGGLLLRSQHQPGDGDDAGGWEAAAYPLLDEGDGGGAGLLVEPVGAPDGFATGDPDQVALGLVDDHGQLAEELHG</sequence>
<protein>
    <recommendedName>
        <fullName evidence="4">DUF5709 domain-containing protein</fullName>
    </recommendedName>
</protein>
<keyword evidence="3" id="KW-1185">Reference proteome</keyword>
<dbReference type="EMBL" id="BAAAPB010000004">
    <property type="protein sequence ID" value="GAA1972886.1"/>
    <property type="molecule type" value="Genomic_DNA"/>
</dbReference>
<feature type="region of interest" description="Disordered" evidence="1">
    <location>
        <begin position="1"/>
        <end position="85"/>
    </location>
</feature>
<comment type="caution">
    <text evidence="2">The sequence shown here is derived from an EMBL/GenBank/DDBJ whole genome shotgun (WGS) entry which is preliminary data.</text>
</comment>
<dbReference type="Proteomes" id="UP001500571">
    <property type="component" value="Unassembled WGS sequence"/>
</dbReference>
<evidence type="ECO:0000313" key="3">
    <source>
        <dbReference type="Proteomes" id="UP001500571"/>
    </source>
</evidence>
<gene>
    <name evidence="2" type="ORF">GCM10009798_37650</name>
</gene>